<evidence type="ECO:0000313" key="4">
    <source>
        <dbReference type="Proteomes" id="UP000183809"/>
    </source>
</evidence>
<name>A0A1J9SDJ6_9PEZI</name>
<dbReference type="Proteomes" id="UP000183809">
    <property type="component" value="Unassembled WGS sequence"/>
</dbReference>
<dbReference type="PANTHER" id="PTHR47843:SF2">
    <property type="entry name" value="BTB DOMAIN-CONTAINING PROTEIN"/>
    <property type="match status" value="1"/>
</dbReference>
<dbReference type="STRING" id="236234.A0A1J9SDJ6"/>
<organism evidence="3 4">
    <name type="scientific">Diplodia corticola</name>
    <dbReference type="NCBI Taxonomy" id="236234"/>
    <lineage>
        <taxon>Eukaryota</taxon>
        <taxon>Fungi</taxon>
        <taxon>Dikarya</taxon>
        <taxon>Ascomycota</taxon>
        <taxon>Pezizomycotina</taxon>
        <taxon>Dothideomycetes</taxon>
        <taxon>Dothideomycetes incertae sedis</taxon>
        <taxon>Botryosphaeriales</taxon>
        <taxon>Botryosphaeriaceae</taxon>
        <taxon>Diplodia</taxon>
    </lineage>
</organism>
<dbReference type="SUPFAM" id="SSF54695">
    <property type="entry name" value="POZ domain"/>
    <property type="match status" value="1"/>
</dbReference>
<dbReference type="EMBL" id="MNUE01000005">
    <property type="protein sequence ID" value="OJD37916.1"/>
    <property type="molecule type" value="Genomic_DNA"/>
</dbReference>
<dbReference type="OrthoDB" id="1022638at2759"/>
<feature type="region of interest" description="Disordered" evidence="1">
    <location>
        <begin position="92"/>
        <end position="146"/>
    </location>
</feature>
<feature type="domain" description="BTB" evidence="2">
    <location>
        <begin position="19"/>
        <end position="90"/>
    </location>
</feature>
<evidence type="ECO:0000256" key="1">
    <source>
        <dbReference type="SAM" id="MobiDB-lite"/>
    </source>
</evidence>
<dbReference type="InterPro" id="IPR000210">
    <property type="entry name" value="BTB/POZ_dom"/>
</dbReference>
<dbReference type="PANTHER" id="PTHR47843">
    <property type="entry name" value="BTB DOMAIN-CONTAINING PROTEIN-RELATED"/>
    <property type="match status" value="1"/>
</dbReference>
<dbReference type="PROSITE" id="PS50097">
    <property type="entry name" value="BTB"/>
    <property type="match status" value="1"/>
</dbReference>
<dbReference type="InterPro" id="IPR011333">
    <property type="entry name" value="SKP1/BTB/POZ_sf"/>
</dbReference>
<dbReference type="RefSeq" id="XP_020133944.1">
    <property type="nucleotide sequence ID" value="XM_020276845.1"/>
</dbReference>
<sequence>MDPLSNTTGFIPWEQLSCPMALLNVGTGPDRVAFPVHKELLVKNSPFFVTALNGPFQEGKRQVVPLPEDDPDIVYRMINWLYRGRVDTRNHYRGQAAGSPEDNSVEDGTPEDGSNGSSDEDDDDGNSLGSMYEEPDPNAPAPTPLDSCAGPNALFDLWIMGDKFFMPEMQNEVAHKLVELVSTHELYHCEPLPSVDMLQHVFDNTVEKAPLRALAIDIAVLTWQMEHIADLEETLSPEVFAALFRAAMKYWRHETQNHDPKYKTFAMAHQAYDVPIEGRRYVVVPGLMLKTCHPESMCDGCWTCDV</sequence>
<evidence type="ECO:0000313" key="3">
    <source>
        <dbReference type="EMBL" id="OJD37916.1"/>
    </source>
</evidence>
<accession>A0A1J9SDJ6</accession>
<reference evidence="3 4" key="1">
    <citation type="submission" date="2016-10" db="EMBL/GenBank/DDBJ databases">
        <title>Proteomics and genomics reveal pathogen-plant mechanisms compatible with a hemibiotrophic lifestyle of Diplodia corticola.</title>
        <authorList>
            <person name="Fernandes I."/>
            <person name="De Jonge R."/>
            <person name="Van De Peer Y."/>
            <person name="Devreese B."/>
            <person name="Alves A."/>
            <person name="Esteves A.C."/>
        </authorList>
    </citation>
    <scope>NUCLEOTIDE SEQUENCE [LARGE SCALE GENOMIC DNA]</scope>
    <source>
        <strain evidence="3 4">CBS 112549</strain>
    </source>
</reference>
<gene>
    <name evidence="3" type="ORF">BKCO1_500026</name>
</gene>
<dbReference type="Gene3D" id="3.30.710.10">
    <property type="entry name" value="Potassium Channel Kv1.1, Chain A"/>
    <property type="match status" value="1"/>
</dbReference>
<keyword evidence="4" id="KW-1185">Reference proteome</keyword>
<protein>
    <submittedName>
        <fullName evidence="3">Btb poz domain containing protein</fullName>
    </submittedName>
</protein>
<dbReference type="AlphaFoldDB" id="A0A1J9SDJ6"/>
<proteinExistence type="predicted"/>
<comment type="caution">
    <text evidence="3">The sequence shown here is derived from an EMBL/GenBank/DDBJ whole genome shotgun (WGS) entry which is preliminary data.</text>
</comment>
<evidence type="ECO:0000259" key="2">
    <source>
        <dbReference type="PROSITE" id="PS50097"/>
    </source>
</evidence>
<dbReference type="Pfam" id="PF00651">
    <property type="entry name" value="BTB"/>
    <property type="match status" value="1"/>
</dbReference>
<dbReference type="GeneID" id="31017106"/>
<dbReference type="CDD" id="cd18186">
    <property type="entry name" value="BTB_POZ_ZBTB_KLHL-like"/>
    <property type="match status" value="1"/>
</dbReference>